<comment type="caution">
    <text evidence="1">The sequence shown here is derived from an EMBL/GenBank/DDBJ whole genome shotgun (WGS) entry which is preliminary data.</text>
</comment>
<gene>
    <name evidence="1" type="ORF">H0E87_027057</name>
</gene>
<proteinExistence type="predicted"/>
<evidence type="ECO:0000313" key="1">
    <source>
        <dbReference type="EMBL" id="KAH8485475.1"/>
    </source>
</evidence>
<evidence type="ECO:0000313" key="2">
    <source>
        <dbReference type="Proteomes" id="UP000807159"/>
    </source>
</evidence>
<dbReference type="AlphaFoldDB" id="A0A8T2WVT8"/>
<organism evidence="1 2">
    <name type="scientific">Populus deltoides</name>
    <name type="common">Eastern poplar</name>
    <name type="synonym">Eastern cottonwood</name>
    <dbReference type="NCBI Taxonomy" id="3696"/>
    <lineage>
        <taxon>Eukaryota</taxon>
        <taxon>Viridiplantae</taxon>
        <taxon>Streptophyta</taxon>
        <taxon>Embryophyta</taxon>
        <taxon>Tracheophyta</taxon>
        <taxon>Spermatophyta</taxon>
        <taxon>Magnoliopsida</taxon>
        <taxon>eudicotyledons</taxon>
        <taxon>Gunneridae</taxon>
        <taxon>Pentapetalae</taxon>
        <taxon>rosids</taxon>
        <taxon>fabids</taxon>
        <taxon>Malpighiales</taxon>
        <taxon>Salicaceae</taxon>
        <taxon>Saliceae</taxon>
        <taxon>Populus</taxon>
    </lineage>
</organism>
<keyword evidence="2" id="KW-1185">Reference proteome</keyword>
<name>A0A8T2WVT8_POPDE</name>
<dbReference type="EMBL" id="JACEGQ020000016">
    <property type="protein sequence ID" value="KAH8485475.1"/>
    <property type="molecule type" value="Genomic_DNA"/>
</dbReference>
<protein>
    <submittedName>
        <fullName evidence="1">Uncharacterized protein</fullName>
    </submittedName>
</protein>
<sequence>MVVLKLGINIVQEPDRSEKDGACSLHLPASLKPSASSVNIAKKQKLVGVKSITVQASTEITRKHVMCKHYLTSPTVSNIVRVSYGFKDEKSGARWSEDKDSTEACAEGQKKERKKESRLQYFQLIDKSPWNMETSQWLWEDKIRAGQATTQDSNE</sequence>
<reference evidence="1" key="1">
    <citation type="journal article" date="2021" name="J. Hered.">
        <title>Genome Assembly of Salicaceae Populus deltoides (Eastern Cottonwood) I-69 Based on Nanopore Sequencing and Hi-C Technologies.</title>
        <authorList>
            <person name="Bai S."/>
            <person name="Wu H."/>
            <person name="Zhang J."/>
            <person name="Pan Z."/>
            <person name="Zhao W."/>
            <person name="Li Z."/>
            <person name="Tong C."/>
        </authorList>
    </citation>
    <scope>NUCLEOTIDE SEQUENCE</scope>
    <source>
        <tissue evidence="1">Leaf</tissue>
    </source>
</reference>
<dbReference type="Proteomes" id="UP000807159">
    <property type="component" value="Chromosome 16"/>
</dbReference>
<accession>A0A8T2WVT8</accession>